<dbReference type="InterPro" id="IPR020097">
    <property type="entry name" value="PsdUridine_synth_TruA_a/b_dom"/>
</dbReference>
<comment type="catalytic activity">
    <reaction evidence="4 7">
        <text>uridine(38/39/40) in tRNA = pseudouridine(38/39/40) in tRNA</text>
        <dbReference type="Rhea" id="RHEA:22376"/>
        <dbReference type="Rhea" id="RHEA-COMP:10085"/>
        <dbReference type="Rhea" id="RHEA-COMP:10087"/>
        <dbReference type="ChEBI" id="CHEBI:65314"/>
        <dbReference type="ChEBI" id="CHEBI:65315"/>
        <dbReference type="EC" id="5.4.99.12"/>
    </reaction>
</comment>
<dbReference type="RefSeq" id="WP_303662856.1">
    <property type="nucleotide sequence ID" value="NZ_DLUI01000046.1"/>
</dbReference>
<dbReference type="HAMAP" id="MF_00171">
    <property type="entry name" value="TruA"/>
    <property type="match status" value="1"/>
</dbReference>
<reference evidence="9 10" key="1">
    <citation type="journal article" date="2017" name="Front. Microbiol.">
        <title>Comparative Genomic Analysis of the Class Epsilonproteobacteria and Proposed Reclassification to Epsilonbacteraeota (phyl. nov.).</title>
        <authorList>
            <person name="Waite D.W."/>
            <person name="Vanwonterghem I."/>
            <person name="Rinke C."/>
            <person name="Parks D.H."/>
            <person name="Zhang Y."/>
            <person name="Takai K."/>
            <person name="Sievert S.M."/>
            <person name="Simon J."/>
            <person name="Campbell B.J."/>
            <person name="Hanson T.E."/>
            <person name="Woyke T."/>
            <person name="Klotz M.G."/>
            <person name="Hugenholtz P."/>
        </authorList>
    </citation>
    <scope>NUCLEOTIDE SEQUENCE [LARGE SCALE GENOMIC DNA]</scope>
    <source>
        <strain evidence="9">UBA12443</strain>
    </source>
</reference>
<keyword evidence="3 4" id="KW-0413">Isomerase</keyword>
<dbReference type="EC" id="5.4.99.12" evidence="4"/>
<accession>A0A2D3WJ14</accession>
<dbReference type="PIRSF" id="PIRSF001430">
    <property type="entry name" value="tRNA_psdUrid_synth"/>
    <property type="match status" value="1"/>
</dbReference>
<dbReference type="InterPro" id="IPR001406">
    <property type="entry name" value="PsdUridine_synth_TruA"/>
</dbReference>
<dbReference type="InterPro" id="IPR020095">
    <property type="entry name" value="PsdUridine_synth_TruA_C"/>
</dbReference>
<evidence type="ECO:0000256" key="4">
    <source>
        <dbReference type="HAMAP-Rule" id="MF_00171"/>
    </source>
</evidence>
<keyword evidence="2 4" id="KW-0819">tRNA processing</keyword>
<name>A0A2D3WJ14_9BACT</name>
<dbReference type="SUPFAM" id="SSF55120">
    <property type="entry name" value="Pseudouridine synthase"/>
    <property type="match status" value="1"/>
</dbReference>
<feature type="domain" description="Pseudouridine synthase I TruA alpha/beta" evidence="8">
    <location>
        <begin position="9"/>
        <end position="105"/>
    </location>
</feature>
<feature type="binding site" evidence="4 6">
    <location>
        <position position="111"/>
    </location>
    <ligand>
        <name>substrate</name>
    </ligand>
</feature>
<evidence type="ECO:0000256" key="1">
    <source>
        <dbReference type="ARBA" id="ARBA00009375"/>
    </source>
</evidence>
<dbReference type="CDD" id="cd02570">
    <property type="entry name" value="PseudoU_synth_EcTruA"/>
    <property type="match status" value="1"/>
</dbReference>
<evidence type="ECO:0000256" key="5">
    <source>
        <dbReference type="PIRSR" id="PIRSR001430-1"/>
    </source>
</evidence>
<evidence type="ECO:0000313" key="9">
    <source>
        <dbReference type="EMBL" id="DAB39020.1"/>
    </source>
</evidence>
<protein>
    <recommendedName>
        <fullName evidence="4">tRNA pseudouridine synthase A</fullName>
        <ecNumber evidence="4">5.4.99.12</ecNumber>
    </recommendedName>
    <alternativeName>
        <fullName evidence="4">tRNA pseudouridine(38-40) synthase</fullName>
    </alternativeName>
    <alternativeName>
        <fullName evidence="4">tRNA pseudouridylate synthase I</fullName>
    </alternativeName>
    <alternativeName>
        <fullName evidence="4">tRNA-uridine isomerase I</fullName>
    </alternativeName>
</protein>
<evidence type="ECO:0000313" key="10">
    <source>
        <dbReference type="Proteomes" id="UP000228859"/>
    </source>
</evidence>
<dbReference type="Gene3D" id="3.30.70.580">
    <property type="entry name" value="Pseudouridine synthase I, catalytic domain, N-terminal subdomain"/>
    <property type="match status" value="1"/>
</dbReference>
<evidence type="ECO:0000256" key="6">
    <source>
        <dbReference type="PIRSR" id="PIRSR001430-2"/>
    </source>
</evidence>
<comment type="similarity">
    <text evidence="1 4 7">Belongs to the tRNA pseudouridine synthase TruA family.</text>
</comment>
<comment type="subunit">
    <text evidence="4">Homodimer.</text>
</comment>
<dbReference type="PANTHER" id="PTHR11142:SF0">
    <property type="entry name" value="TRNA PSEUDOURIDINE SYNTHASE-LIKE 1"/>
    <property type="match status" value="1"/>
</dbReference>
<comment type="caution">
    <text evidence="4">Lacks conserved residue(s) required for the propagation of feature annotation.</text>
</comment>
<dbReference type="GO" id="GO:0031119">
    <property type="term" value="P:tRNA pseudouridine synthesis"/>
    <property type="evidence" value="ECO:0007669"/>
    <property type="project" value="UniProtKB-UniRule"/>
</dbReference>
<comment type="caution">
    <text evidence="9">The sequence shown here is derived from an EMBL/GenBank/DDBJ whole genome shotgun (WGS) entry which is preliminary data.</text>
</comment>
<gene>
    <name evidence="4 9" type="primary">truA</name>
    <name evidence="9" type="ORF">CFH83_02925</name>
</gene>
<dbReference type="InterPro" id="IPR020103">
    <property type="entry name" value="PsdUridine_synth_cat_dom_sf"/>
</dbReference>
<dbReference type="GO" id="GO:0160147">
    <property type="term" value="F:tRNA pseudouridine(38-40) synthase activity"/>
    <property type="evidence" value="ECO:0007669"/>
    <property type="project" value="UniProtKB-EC"/>
</dbReference>
<dbReference type="EMBL" id="DLUI01000046">
    <property type="protein sequence ID" value="DAB39020.1"/>
    <property type="molecule type" value="Genomic_DNA"/>
</dbReference>
<dbReference type="InterPro" id="IPR020094">
    <property type="entry name" value="TruA/RsuA/RluB/E/F_N"/>
</dbReference>
<sequence length="242" mass="27811">MKRAKITMSYNGSAFMGSQQQPTTHETVIGTLIIALKRLKINSAPKGSGRTDRGVHATHQVMHIDLPLFWTDLTRLKEMLNLQLPNSLRILRIEFVESEFHARYSAKRRVYRYVIKEGTTNPFEDNFVSFIPALNREVIADAIGCFVGTHSFELFKKSGNDMDHFTRIIYRAYAYSHKGYFVLVFEGNGFLRSQIRLMVGFLLRISAGKATKEQLIEQLNCVKRYSTDIAPHNGLYLTHIKY</sequence>
<dbReference type="Gene3D" id="3.30.70.660">
    <property type="entry name" value="Pseudouridine synthase I, catalytic domain, C-terminal subdomain"/>
    <property type="match status" value="1"/>
</dbReference>
<feature type="domain" description="Pseudouridine synthase I TruA alpha/beta" evidence="8">
    <location>
        <begin position="145"/>
        <end position="242"/>
    </location>
</feature>
<organism evidence="9 10">
    <name type="scientific">Sulfuricurvum kujiense</name>
    <dbReference type="NCBI Taxonomy" id="148813"/>
    <lineage>
        <taxon>Bacteria</taxon>
        <taxon>Pseudomonadati</taxon>
        <taxon>Campylobacterota</taxon>
        <taxon>Epsilonproteobacteria</taxon>
        <taxon>Campylobacterales</taxon>
        <taxon>Sulfurimonadaceae</taxon>
        <taxon>Sulfuricurvum</taxon>
    </lineage>
</organism>
<dbReference type="GO" id="GO:0003723">
    <property type="term" value="F:RNA binding"/>
    <property type="evidence" value="ECO:0007669"/>
    <property type="project" value="InterPro"/>
</dbReference>
<dbReference type="NCBIfam" id="TIGR00071">
    <property type="entry name" value="hisT_truA"/>
    <property type="match status" value="1"/>
</dbReference>
<comment type="function">
    <text evidence="4">Formation of pseudouridine at positions 38, 39 and 40 in the anticodon stem and loop of transfer RNAs.</text>
</comment>
<dbReference type="Proteomes" id="UP000228859">
    <property type="component" value="Unassembled WGS sequence"/>
</dbReference>
<evidence type="ECO:0000256" key="7">
    <source>
        <dbReference type="RuleBase" id="RU003792"/>
    </source>
</evidence>
<evidence type="ECO:0000256" key="3">
    <source>
        <dbReference type="ARBA" id="ARBA00023235"/>
    </source>
</evidence>
<dbReference type="PANTHER" id="PTHR11142">
    <property type="entry name" value="PSEUDOURIDYLATE SYNTHASE"/>
    <property type="match status" value="1"/>
</dbReference>
<evidence type="ECO:0000259" key="8">
    <source>
        <dbReference type="Pfam" id="PF01416"/>
    </source>
</evidence>
<proteinExistence type="inferred from homology"/>
<dbReference type="AlphaFoldDB" id="A0A2D3WJ14"/>
<evidence type="ECO:0000256" key="2">
    <source>
        <dbReference type="ARBA" id="ARBA00022694"/>
    </source>
</evidence>
<dbReference type="Pfam" id="PF01416">
    <property type="entry name" value="PseudoU_synth_1"/>
    <property type="match status" value="2"/>
</dbReference>
<feature type="active site" description="Nucleophile" evidence="4 5">
    <location>
        <position position="52"/>
    </location>
</feature>